<dbReference type="InterPro" id="IPR016295">
    <property type="entry name" value="Proteasome_beta4"/>
</dbReference>
<evidence type="ECO:0000256" key="4">
    <source>
        <dbReference type="PIRNR" id="PIRNR001213"/>
    </source>
</evidence>
<evidence type="ECO:0000313" key="6">
    <source>
        <dbReference type="Proteomes" id="UP001149090"/>
    </source>
</evidence>
<dbReference type="GO" id="GO:0005634">
    <property type="term" value="C:nucleus"/>
    <property type="evidence" value="ECO:0007669"/>
    <property type="project" value="UniProtKB-SubCell"/>
</dbReference>
<keyword evidence="6" id="KW-1185">Reference proteome</keyword>
<dbReference type="Pfam" id="PF00227">
    <property type="entry name" value="Proteasome"/>
    <property type="match status" value="1"/>
</dbReference>
<dbReference type="OMA" id="QPIMRRY"/>
<dbReference type="GO" id="GO:0019774">
    <property type="term" value="C:proteasome core complex, beta-subunit complex"/>
    <property type="evidence" value="ECO:0007669"/>
    <property type="project" value="UniProtKB-UniRule"/>
</dbReference>
<keyword evidence="1 4" id="KW-0963">Cytoplasm</keyword>
<dbReference type="InterPro" id="IPR029055">
    <property type="entry name" value="Ntn_hydrolases_N"/>
</dbReference>
<reference evidence="5" key="1">
    <citation type="submission" date="2022-10" db="EMBL/GenBank/DDBJ databases">
        <title>Novel sulphate-reducing endosymbionts in the free-living metamonad Anaeramoeba.</title>
        <authorList>
            <person name="Jerlstrom-Hultqvist J."/>
            <person name="Cepicka I."/>
            <person name="Gallot-Lavallee L."/>
            <person name="Salas-Leiva D."/>
            <person name="Curtis B.A."/>
            <person name="Zahonova K."/>
            <person name="Pipaliya S."/>
            <person name="Dacks J."/>
            <person name="Roger A.J."/>
        </authorList>
    </citation>
    <scope>NUCLEOTIDE SEQUENCE</scope>
    <source>
        <strain evidence="5">BMAN</strain>
    </source>
</reference>
<accession>A0A9Q0R809</accession>
<protein>
    <recommendedName>
        <fullName evidence="4">Proteasome subunit beta</fullName>
    </recommendedName>
</protein>
<evidence type="ECO:0000256" key="1">
    <source>
        <dbReference type="ARBA" id="ARBA00022490"/>
    </source>
</evidence>
<dbReference type="Gene3D" id="3.60.20.10">
    <property type="entry name" value="Glutamine Phosphoribosylpyrophosphate, subunit 1, domain 1"/>
    <property type="match status" value="1"/>
</dbReference>
<gene>
    <name evidence="5" type="ORF">M0811_10853</name>
</gene>
<dbReference type="PROSITE" id="PS00854">
    <property type="entry name" value="PROTEASOME_BETA_1"/>
    <property type="match status" value="1"/>
</dbReference>
<comment type="function">
    <text evidence="4">Non-catalytic component of the proteasome.</text>
</comment>
<keyword evidence="2 4" id="KW-0647">Proteasome</keyword>
<organism evidence="5 6">
    <name type="scientific">Anaeramoeba ignava</name>
    <name type="common">Anaerobic marine amoeba</name>
    <dbReference type="NCBI Taxonomy" id="1746090"/>
    <lineage>
        <taxon>Eukaryota</taxon>
        <taxon>Metamonada</taxon>
        <taxon>Anaeramoebidae</taxon>
        <taxon>Anaeramoeba</taxon>
    </lineage>
</organism>
<evidence type="ECO:0000256" key="3">
    <source>
        <dbReference type="ARBA" id="ARBA00023242"/>
    </source>
</evidence>
<dbReference type="PANTHER" id="PTHR32194:SF6">
    <property type="entry name" value="PROTEASOME SUBUNIT BETA"/>
    <property type="match status" value="1"/>
</dbReference>
<comment type="subcellular location">
    <subcellularLocation>
        <location evidence="4">Cytoplasm</location>
    </subcellularLocation>
    <subcellularLocation>
        <location evidence="4">Nucleus</location>
    </subcellularLocation>
</comment>
<dbReference type="PROSITE" id="PS51476">
    <property type="entry name" value="PROTEASOME_BETA_2"/>
    <property type="match status" value="1"/>
</dbReference>
<dbReference type="SUPFAM" id="SSF56235">
    <property type="entry name" value="N-terminal nucleophile aminohydrolases (Ntn hydrolases)"/>
    <property type="match status" value="1"/>
</dbReference>
<dbReference type="InterPro" id="IPR023333">
    <property type="entry name" value="Proteasome_suB-type"/>
</dbReference>
<name>A0A9Q0R809_ANAIG</name>
<dbReference type="GO" id="GO:0005737">
    <property type="term" value="C:cytoplasm"/>
    <property type="evidence" value="ECO:0007669"/>
    <property type="project" value="UniProtKB-SubCell"/>
</dbReference>
<comment type="similarity">
    <text evidence="4">Belongs to the peptidase T1B family.</text>
</comment>
<evidence type="ECO:0000313" key="5">
    <source>
        <dbReference type="EMBL" id="KAJ5070584.1"/>
    </source>
</evidence>
<dbReference type="Proteomes" id="UP001149090">
    <property type="component" value="Unassembled WGS sequence"/>
</dbReference>
<sequence length="224" mass="25331">MDPTKKTLQPYVTGSSVLAIKYNEGIIVAADTLGSYGSLARFTDLQRMSKVTNHTLIGGSGDISDLQQIQKTVESLILENTGFKKDEEPLTPKEIQQYISRVMYNRRSRFDPLWNHIIVAGYQNNESFLGAVDIFGTFYEDNTIASGFGAYFAQPLLRKGYKEDLTKDEAIDLIKTCLKVLFYRDARTINKFQIAEVSEGGITISDPFELETHWEIADWQEGHL</sequence>
<dbReference type="GO" id="GO:0051603">
    <property type="term" value="P:proteolysis involved in protein catabolic process"/>
    <property type="evidence" value="ECO:0007669"/>
    <property type="project" value="InterPro"/>
</dbReference>
<dbReference type="PIRSF" id="PIRSF001213">
    <property type="entry name" value="Psome_endopept_beta"/>
    <property type="match status" value="1"/>
</dbReference>
<dbReference type="InterPro" id="IPR001353">
    <property type="entry name" value="Proteasome_sua/b"/>
</dbReference>
<dbReference type="PANTHER" id="PTHR32194">
    <property type="entry name" value="METALLOPROTEASE TLDD"/>
    <property type="match status" value="1"/>
</dbReference>
<comment type="caution">
    <text evidence="5">The sequence shown here is derived from an EMBL/GenBank/DDBJ whole genome shotgun (WGS) entry which is preliminary data.</text>
</comment>
<dbReference type="FunFam" id="3.60.20.10:FF:000014">
    <property type="entry name" value="Proteasome subunit beta type-7"/>
    <property type="match status" value="1"/>
</dbReference>
<dbReference type="AlphaFoldDB" id="A0A9Q0R809"/>
<dbReference type="OrthoDB" id="10248542at2759"/>
<evidence type="ECO:0000256" key="2">
    <source>
        <dbReference type="ARBA" id="ARBA00022942"/>
    </source>
</evidence>
<dbReference type="EMBL" id="JAPDFW010000094">
    <property type="protein sequence ID" value="KAJ5070584.1"/>
    <property type="molecule type" value="Genomic_DNA"/>
</dbReference>
<keyword evidence="3 4" id="KW-0539">Nucleus</keyword>
<proteinExistence type="inferred from homology"/>
<dbReference type="InterPro" id="IPR016050">
    <property type="entry name" value="Proteasome_bsu_CS"/>
</dbReference>
<dbReference type="CDD" id="cd03760">
    <property type="entry name" value="proteasome_beta_type_4"/>
    <property type="match status" value="1"/>
</dbReference>